<proteinExistence type="predicted"/>
<feature type="coiled-coil region" evidence="1">
    <location>
        <begin position="166"/>
        <end position="221"/>
    </location>
</feature>
<reference evidence="3" key="1">
    <citation type="journal article" date="2019" name="bioRxiv">
        <title>The Genome of the Zebra Mussel, Dreissena polymorpha: A Resource for Invasive Species Research.</title>
        <authorList>
            <person name="McCartney M.A."/>
            <person name="Auch B."/>
            <person name="Kono T."/>
            <person name="Mallez S."/>
            <person name="Zhang Y."/>
            <person name="Obille A."/>
            <person name="Becker A."/>
            <person name="Abrahante J.E."/>
            <person name="Garbe J."/>
            <person name="Badalamenti J.P."/>
            <person name="Herman A."/>
            <person name="Mangelson H."/>
            <person name="Liachko I."/>
            <person name="Sullivan S."/>
            <person name="Sone E.D."/>
            <person name="Koren S."/>
            <person name="Silverstein K.A.T."/>
            <person name="Beckman K.B."/>
            <person name="Gohl D.M."/>
        </authorList>
    </citation>
    <scope>NUCLEOTIDE SEQUENCE</scope>
    <source>
        <strain evidence="3">Duluth1</strain>
        <tissue evidence="3">Whole animal</tissue>
    </source>
</reference>
<evidence type="ECO:0000313" key="3">
    <source>
        <dbReference type="EMBL" id="KAH3694720.1"/>
    </source>
</evidence>
<accession>A0A9D4BGL1</accession>
<keyword evidence="4" id="KW-1185">Reference proteome</keyword>
<sequence length="388" mass="43993">MSPKKNKEKNVNKSAKKAKKRKTISPIEPAKISSGLSHENTGKTGSDVSAAYSTCDTNNVNNAAKRVNLTTTPTAFNFDNYCLQDAIWNMNFNTGSPLYNNQFGVSSPPMNQFGGFGQQYQSTTNPSMNPTLNPAMSLMSPPPWATGLIEDIKTIKQQNNIVVSKIDKIEESVSKITLKVEQLELQVKSMENSCNFINGQFEETKLKLNKSEEQIKIFNEKTNKFENILLHTYQTKLTQIEDSNDKLEFHSLRENLLFHGIKETSNQENCEETIKTLIRDVLRIEKNIELDRVHRIGKASPGKTRPIVAKFHHYSDRELVRKASIDNNKDLRTLHQGVGIQQTKATLEKRRSKQHIVDRERTAGRITKWAGSRLLVKGQNGTYQEINN</sequence>
<protein>
    <submittedName>
        <fullName evidence="3">Uncharacterized protein</fullName>
    </submittedName>
</protein>
<feature type="compositionally biased region" description="Basic residues" evidence="2">
    <location>
        <begin position="14"/>
        <end position="23"/>
    </location>
</feature>
<organism evidence="3 4">
    <name type="scientific">Dreissena polymorpha</name>
    <name type="common">Zebra mussel</name>
    <name type="synonym">Mytilus polymorpha</name>
    <dbReference type="NCBI Taxonomy" id="45954"/>
    <lineage>
        <taxon>Eukaryota</taxon>
        <taxon>Metazoa</taxon>
        <taxon>Spiralia</taxon>
        <taxon>Lophotrochozoa</taxon>
        <taxon>Mollusca</taxon>
        <taxon>Bivalvia</taxon>
        <taxon>Autobranchia</taxon>
        <taxon>Heteroconchia</taxon>
        <taxon>Euheterodonta</taxon>
        <taxon>Imparidentia</taxon>
        <taxon>Neoheterodontei</taxon>
        <taxon>Myida</taxon>
        <taxon>Dreissenoidea</taxon>
        <taxon>Dreissenidae</taxon>
        <taxon>Dreissena</taxon>
    </lineage>
</organism>
<dbReference type="AlphaFoldDB" id="A0A9D4BGL1"/>
<feature type="region of interest" description="Disordered" evidence="2">
    <location>
        <begin position="1"/>
        <end position="44"/>
    </location>
</feature>
<evidence type="ECO:0000313" key="4">
    <source>
        <dbReference type="Proteomes" id="UP000828390"/>
    </source>
</evidence>
<dbReference type="EMBL" id="JAIWYP010000016">
    <property type="protein sequence ID" value="KAH3694720.1"/>
    <property type="molecule type" value="Genomic_DNA"/>
</dbReference>
<comment type="caution">
    <text evidence="3">The sequence shown here is derived from an EMBL/GenBank/DDBJ whole genome shotgun (WGS) entry which is preliminary data.</text>
</comment>
<dbReference type="Gene3D" id="3.30.70.1820">
    <property type="entry name" value="L1 transposable element, RRM domain"/>
    <property type="match status" value="1"/>
</dbReference>
<evidence type="ECO:0000256" key="1">
    <source>
        <dbReference type="SAM" id="Coils"/>
    </source>
</evidence>
<keyword evidence="1" id="KW-0175">Coiled coil</keyword>
<reference evidence="3" key="2">
    <citation type="submission" date="2020-11" db="EMBL/GenBank/DDBJ databases">
        <authorList>
            <person name="McCartney M.A."/>
            <person name="Auch B."/>
            <person name="Kono T."/>
            <person name="Mallez S."/>
            <person name="Becker A."/>
            <person name="Gohl D.M."/>
            <person name="Silverstein K.A.T."/>
            <person name="Koren S."/>
            <person name="Bechman K.B."/>
            <person name="Herman A."/>
            <person name="Abrahante J.E."/>
            <person name="Garbe J."/>
        </authorList>
    </citation>
    <scope>NUCLEOTIDE SEQUENCE</scope>
    <source>
        <strain evidence="3">Duluth1</strain>
        <tissue evidence="3">Whole animal</tissue>
    </source>
</reference>
<evidence type="ECO:0000256" key="2">
    <source>
        <dbReference type="SAM" id="MobiDB-lite"/>
    </source>
</evidence>
<feature type="compositionally biased region" description="Polar residues" evidence="2">
    <location>
        <begin position="34"/>
        <end position="44"/>
    </location>
</feature>
<dbReference type="InterPro" id="IPR004244">
    <property type="entry name" value="Transposase_22"/>
</dbReference>
<gene>
    <name evidence="3" type="ORF">DPMN_082161</name>
</gene>
<dbReference type="PANTHER" id="PTHR11505">
    <property type="entry name" value="L1 TRANSPOSABLE ELEMENT-RELATED"/>
    <property type="match status" value="1"/>
</dbReference>
<dbReference type="Proteomes" id="UP000828390">
    <property type="component" value="Unassembled WGS sequence"/>
</dbReference>
<name>A0A9D4BGL1_DREPO</name>